<accession>A0A061RNP0</accession>
<organism evidence="1">
    <name type="scientific">Tetraselmis sp. GSL018</name>
    <dbReference type="NCBI Taxonomy" id="582737"/>
    <lineage>
        <taxon>Eukaryota</taxon>
        <taxon>Viridiplantae</taxon>
        <taxon>Chlorophyta</taxon>
        <taxon>core chlorophytes</taxon>
        <taxon>Chlorodendrophyceae</taxon>
        <taxon>Chlorodendrales</taxon>
        <taxon>Chlorodendraceae</taxon>
        <taxon>Tetraselmis</taxon>
    </lineage>
</organism>
<evidence type="ECO:0000313" key="1">
    <source>
        <dbReference type="EMBL" id="JAC73583.1"/>
    </source>
</evidence>
<protein>
    <submittedName>
        <fullName evidence="1">Uncharacterized protein</fullName>
    </submittedName>
</protein>
<dbReference type="AlphaFoldDB" id="A0A061RNP0"/>
<dbReference type="EMBL" id="GBEZ01012288">
    <property type="protein sequence ID" value="JAC73583.1"/>
    <property type="molecule type" value="Transcribed_RNA"/>
</dbReference>
<proteinExistence type="predicted"/>
<reference evidence="1" key="1">
    <citation type="submission" date="2014-05" db="EMBL/GenBank/DDBJ databases">
        <title>The transcriptome of the halophilic microalga Tetraselmis sp. GSL018 isolated from the Great Salt Lake, Utah.</title>
        <authorList>
            <person name="Jinkerson R.E."/>
            <person name="D'Adamo S."/>
            <person name="Posewitz M.C."/>
        </authorList>
    </citation>
    <scope>NUCLEOTIDE SEQUENCE</scope>
    <source>
        <strain evidence="1">GSL018</strain>
    </source>
</reference>
<sequence length="182" mass="19895">MGGPKFAVRCLFLVSSCFELITCFRALGKITLRRAQTDVLTGENRTGLPLAKSFHLYQMASHREHTHVMVPPKGKPCRVAADCTRLCVEACTLAVIDSSCASGPCRHECERQECSDELRHHPGGENCRHTCNPDCMRRCRHSTEAAAHQQLERCLAVEEPPCLERCPGGGGGGDGCAGNCLW</sequence>
<gene>
    <name evidence="1" type="ORF">TSPGSL018_28497</name>
</gene>
<name>A0A061RNP0_9CHLO</name>